<gene>
    <name evidence="2" type="ORF">METZ01_LOCUS229620</name>
</gene>
<dbReference type="Pfam" id="PF01408">
    <property type="entry name" value="GFO_IDH_MocA"/>
    <property type="match status" value="1"/>
</dbReference>
<dbReference type="Gene3D" id="3.40.50.720">
    <property type="entry name" value="NAD(P)-binding Rossmann-like Domain"/>
    <property type="match status" value="1"/>
</dbReference>
<reference evidence="2" key="1">
    <citation type="submission" date="2018-05" db="EMBL/GenBank/DDBJ databases">
        <authorList>
            <person name="Lanie J.A."/>
            <person name="Ng W.-L."/>
            <person name="Kazmierczak K.M."/>
            <person name="Andrzejewski T.M."/>
            <person name="Davidsen T.M."/>
            <person name="Wayne K.J."/>
            <person name="Tettelin H."/>
            <person name="Glass J.I."/>
            <person name="Rusch D."/>
            <person name="Podicherti R."/>
            <person name="Tsui H.-C.T."/>
            <person name="Winkler M.E."/>
        </authorList>
    </citation>
    <scope>NUCLEOTIDE SEQUENCE</scope>
</reference>
<protein>
    <recommendedName>
        <fullName evidence="1">Gfo/Idh/MocA-like oxidoreductase N-terminal domain-containing protein</fullName>
    </recommendedName>
</protein>
<dbReference type="PANTHER" id="PTHR43377">
    <property type="entry name" value="BILIVERDIN REDUCTASE A"/>
    <property type="match status" value="1"/>
</dbReference>
<accession>A0A382GNR0</accession>
<dbReference type="Gene3D" id="3.30.360.10">
    <property type="entry name" value="Dihydrodipicolinate Reductase, domain 2"/>
    <property type="match status" value="1"/>
</dbReference>
<evidence type="ECO:0000313" key="2">
    <source>
        <dbReference type="EMBL" id="SVB76766.1"/>
    </source>
</evidence>
<dbReference type="InterPro" id="IPR000683">
    <property type="entry name" value="Gfo/Idh/MocA-like_OxRdtase_N"/>
</dbReference>
<dbReference type="EMBL" id="UINC01056573">
    <property type="protein sequence ID" value="SVB76766.1"/>
    <property type="molecule type" value="Genomic_DNA"/>
</dbReference>
<proteinExistence type="predicted"/>
<feature type="domain" description="Gfo/Idh/MocA-like oxidoreductase N-terminal" evidence="1">
    <location>
        <begin position="6"/>
        <end position="122"/>
    </location>
</feature>
<dbReference type="SUPFAM" id="SSF51735">
    <property type="entry name" value="NAD(P)-binding Rossmann-fold domains"/>
    <property type="match status" value="1"/>
</dbReference>
<organism evidence="2">
    <name type="scientific">marine metagenome</name>
    <dbReference type="NCBI Taxonomy" id="408172"/>
    <lineage>
        <taxon>unclassified sequences</taxon>
        <taxon>metagenomes</taxon>
        <taxon>ecological metagenomes</taxon>
    </lineage>
</organism>
<dbReference type="GO" id="GO:0000166">
    <property type="term" value="F:nucleotide binding"/>
    <property type="evidence" value="ECO:0007669"/>
    <property type="project" value="InterPro"/>
</dbReference>
<dbReference type="AlphaFoldDB" id="A0A382GNR0"/>
<feature type="non-terminal residue" evidence="2">
    <location>
        <position position="183"/>
    </location>
</feature>
<evidence type="ECO:0000259" key="1">
    <source>
        <dbReference type="Pfam" id="PF01408"/>
    </source>
</evidence>
<name>A0A382GNR0_9ZZZZ</name>
<sequence>MGKMKKLGIIGIGDWGKNLVRDTSKISYVKKCSGLGNTKNISWLKKNYPSIQYVSDQKEIFADKEIDAVIIATPINTHYNLVKKALLMKKHVFVEKPLCSTLSKAEELIKIAKKNNLVLFVGQIFIFNEILKKVIEISKRENIVYINFVWNKFGTFDEDIFLNLVSHDLSIILTLFGKPKKIK</sequence>
<dbReference type="PANTHER" id="PTHR43377:SF6">
    <property type="entry name" value="GFO_IDH_MOCA-LIKE OXIDOREDUCTASE N-TERMINAL DOMAIN-CONTAINING PROTEIN"/>
    <property type="match status" value="1"/>
</dbReference>
<dbReference type="InterPro" id="IPR051450">
    <property type="entry name" value="Gfo/Idh/MocA_Oxidoreductases"/>
</dbReference>
<dbReference type="InterPro" id="IPR036291">
    <property type="entry name" value="NAD(P)-bd_dom_sf"/>
</dbReference>